<name>G2RG89_THETT</name>
<gene>
    <name evidence="1" type="ORF">THITE_2133124</name>
</gene>
<dbReference type="EMBL" id="CP003014">
    <property type="protein sequence ID" value="AEO71832.1"/>
    <property type="molecule type" value="Genomic_DNA"/>
</dbReference>
<protein>
    <recommendedName>
        <fullName evidence="3">Endonuclease/exonuclease/phosphatase domain-containing protein</fullName>
    </recommendedName>
</protein>
<dbReference type="eggNOG" id="ENOG502QPIS">
    <property type="taxonomic scope" value="Eukaryota"/>
</dbReference>
<organism evidence="1 2">
    <name type="scientific">Thermothielavioides terrestris (strain ATCC 38088 / NRRL 8126)</name>
    <name type="common">Thielavia terrestris</name>
    <dbReference type="NCBI Taxonomy" id="578455"/>
    <lineage>
        <taxon>Eukaryota</taxon>
        <taxon>Fungi</taxon>
        <taxon>Dikarya</taxon>
        <taxon>Ascomycota</taxon>
        <taxon>Pezizomycotina</taxon>
        <taxon>Sordariomycetes</taxon>
        <taxon>Sordariomycetidae</taxon>
        <taxon>Sordariales</taxon>
        <taxon>Chaetomiaceae</taxon>
        <taxon>Thermothielavioides</taxon>
        <taxon>Thermothielavioides terrestris</taxon>
    </lineage>
</organism>
<dbReference type="InterPro" id="IPR036404">
    <property type="entry name" value="Jacalin-like_lectin_dom_sf"/>
</dbReference>
<dbReference type="KEGG" id="ttt:THITE_2133124"/>
<dbReference type="SUPFAM" id="SSF51101">
    <property type="entry name" value="Mannose-binding lectins"/>
    <property type="match status" value="1"/>
</dbReference>
<dbReference type="AlphaFoldDB" id="G2RG89"/>
<dbReference type="RefSeq" id="XP_003658168.1">
    <property type="nucleotide sequence ID" value="XM_003658120.1"/>
</dbReference>
<dbReference type="SUPFAM" id="SSF56219">
    <property type="entry name" value="DNase I-like"/>
    <property type="match status" value="1"/>
</dbReference>
<dbReference type="Proteomes" id="UP000008181">
    <property type="component" value="Chromosome 6"/>
</dbReference>
<dbReference type="STRING" id="578455.G2RG89"/>
<accession>G2RG89</accession>
<proteinExistence type="predicted"/>
<evidence type="ECO:0000313" key="2">
    <source>
        <dbReference type="Proteomes" id="UP000008181"/>
    </source>
</evidence>
<reference evidence="1 2" key="1">
    <citation type="journal article" date="2011" name="Nat. Biotechnol.">
        <title>Comparative genomic analysis of the thermophilic biomass-degrading fungi Myceliophthora thermophila and Thielavia terrestris.</title>
        <authorList>
            <person name="Berka R.M."/>
            <person name="Grigoriev I.V."/>
            <person name="Otillar R."/>
            <person name="Salamov A."/>
            <person name="Grimwood J."/>
            <person name="Reid I."/>
            <person name="Ishmael N."/>
            <person name="John T."/>
            <person name="Darmond C."/>
            <person name="Moisan M.-C."/>
            <person name="Henrissat B."/>
            <person name="Coutinho P.M."/>
            <person name="Lombard V."/>
            <person name="Natvig D.O."/>
            <person name="Lindquist E."/>
            <person name="Schmutz J."/>
            <person name="Lucas S."/>
            <person name="Harris P."/>
            <person name="Powlowski J."/>
            <person name="Bellemare A."/>
            <person name="Taylor D."/>
            <person name="Butler G."/>
            <person name="de Vries R.P."/>
            <person name="Allijn I.E."/>
            <person name="van den Brink J."/>
            <person name="Ushinsky S."/>
            <person name="Storms R."/>
            <person name="Powell A.J."/>
            <person name="Paulsen I.T."/>
            <person name="Elbourne L.D.H."/>
            <person name="Baker S.E."/>
            <person name="Magnuson J."/>
            <person name="LaBoissiere S."/>
            <person name="Clutterbuck A.J."/>
            <person name="Martinez D."/>
            <person name="Wogulis M."/>
            <person name="de Leon A.L."/>
            <person name="Rey M.W."/>
            <person name="Tsang A."/>
        </authorList>
    </citation>
    <scope>NUCLEOTIDE SEQUENCE [LARGE SCALE GENOMIC DNA]</scope>
    <source>
        <strain evidence="2">ATCC 38088 / NRRL 8126</strain>
    </source>
</reference>
<sequence length="274" mass="28840">MKTLRSNPAAPSAAFSLETGIAISSGPFSIVSMNVAGLPTILNTNDTRGDKATNEAAIGSRFAEYGYDVIHVQEGFTFMRDAISGSADNTTVAGDIAIRCLLASQNATGPGLAAAWVELERSVDVCEVVDKVFYRSSALVALRAETFRYDGRRFLQANGSVLSDYNPSNFSGGDSGAWFSDVPSLASITEPKATTLTIRGASRLDSVGLTLADCTSFKHGGTGGTEVSLALGASELWTEVELCRDQKSGTNTTRNLKLHQGCDLLGVHLDGCPT</sequence>
<dbReference type="HOGENOM" id="CLU_1016301_0_0_1"/>
<dbReference type="GeneID" id="11521867"/>
<keyword evidence="2" id="KW-1185">Reference proteome</keyword>
<evidence type="ECO:0008006" key="3">
    <source>
        <dbReference type="Google" id="ProtNLM"/>
    </source>
</evidence>
<dbReference type="OrthoDB" id="40902at2759"/>
<evidence type="ECO:0000313" key="1">
    <source>
        <dbReference type="EMBL" id="AEO71832.1"/>
    </source>
</evidence>
<dbReference type="InterPro" id="IPR036691">
    <property type="entry name" value="Endo/exonu/phosph_ase_sf"/>
</dbReference>